<accession>A0A420ECF8</accession>
<dbReference type="InterPro" id="IPR035418">
    <property type="entry name" value="AraC-bd_2"/>
</dbReference>
<gene>
    <name evidence="5" type="ORF">D6851_14455</name>
</gene>
<organism evidence="5 6">
    <name type="scientific">Altericroceibacterium spongiae</name>
    <dbReference type="NCBI Taxonomy" id="2320269"/>
    <lineage>
        <taxon>Bacteria</taxon>
        <taxon>Pseudomonadati</taxon>
        <taxon>Pseudomonadota</taxon>
        <taxon>Alphaproteobacteria</taxon>
        <taxon>Sphingomonadales</taxon>
        <taxon>Erythrobacteraceae</taxon>
        <taxon>Altericroceibacterium</taxon>
    </lineage>
</organism>
<keyword evidence="2" id="KW-0238">DNA-binding</keyword>
<protein>
    <submittedName>
        <fullName evidence="5">Helix-turn-helix domain-containing protein</fullName>
    </submittedName>
</protein>
<dbReference type="Pfam" id="PF12833">
    <property type="entry name" value="HTH_18"/>
    <property type="match status" value="1"/>
</dbReference>
<dbReference type="OrthoDB" id="7191628at2"/>
<dbReference type="InterPro" id="IPR020449">
    <property type="entry name" value="Tscrpt_reg_AraC-type_HTH"/>
</dbReference>
<dbReference type="PROSITE" id="PS01124">
    <property type="entry name" value="HTH_ARAC_FAMILY_2"/>
    <property type="match status" value="1"/>
</dbReference>
<evidence type="ECO:0000256" key="2">
    <source>
        <dbReference type="ARBA" id="ARBA00023125"/>
    </source>
</evidence>
<keyword evidence="1" id="KW-0805">Transcription regulation</keyword>
<dbReference type="SMART" id="SM00342">
    <property type="entry name" value="HTH_ARAC"/>
    <property type="match status" value="1"/>
</dbReference>
<dbReference type="InterPro" id="IPR050204">
    <property type="entry name" value="AraC_XylS_family_regulators"/>
</dbReference>
<sequence length="318" mass="35786">MERIQEDSSWSSIGLTDNDAIRQWRDWAAATIAPVDVCVFDRAHFAAQWTSHGLGQLRMLHLHAPAQRVVHCGDEGGRKRVDPSIQLIYARQGAIETRMNGRKFTLKPGEFVLLDNTRFYRMEMQTPHEVADLMMPIGWLDRHLSDPGLLLGRPISVKHGWGAPLGSLLETVMDNMKHSPLPRPMIAEQIGSLLALATGSGAPRAGSHRSYLVREVLSRIERDYADPDFHCEGLANELGISKRSLQAVLASQGTSFVQELNATRLERAAELLTDPRLFCLPIGELAFRCGFLDSSYFTRQFRKRFGITPSRWRKNRAS</sequence>
<dbReference type="InterPro" id="IPR018060">
    <property type="entry name" value="HTH_AraC"/>
</dbReference>
<proteinExistence type="predicted"/>
<dbReference type="EMBL" id="RAPF01000009">
    <property type="protein sequence ID" value="RKF18343.1"/>
    <property type="molecule type" value="Genomic_DNA"/>
</dbReference>
<reference evidence="5 6" key="1">
    <citation type="submission" date="2018-09" db="EMBL/GenBank/DDBJ databases">
        <title>Altererythrobacter spongiae sp. nov., isolated from a marine sponge.</title>
        <authorList>
            <person name="Zhuang L."/>
            <person name="Luo L."/>
        </authorList>
    </citation>
    <scope>NUCLEOTIDE SEQUENCE [LARGE SCALE GENOMIC DNA]</scope>
    <source>
        <strain evidence="5 6">HN-Y73</strain>
    </source>
</reference>
<keyword evidence="3" id="KW-0804">Transcription</keyword>
<dbReference type="InterPro" id="IPR018062">
    <property type="entry name" value="HTH_AraC-typ_CS"/>
</dbReference>
<name>A0A420ECF8_9SPHN</name>
<evidence type="ECO:0000256" key="3">
    <source>
        <dbReference type="ARBA" id="ARBA00023163"/>
    </source>
</evidence>
<dbReference type="PROSITE" id="PS00041">
    <property type="entry name" value="HTH_ARAC_FAMILY_1"/>
    <property type="match status" value="1"/>
</dbReference>
<keyword evidence="6" id="KW-1185">Reference proteome</keyword>
<dbReference type="RefSeq" id="WP_120325617.1">
    <property type="nucleotide sequence ID" value="NZ_RAPF01000009.1"/>
</dbReference>
<evidence type="ECO:0000313" key="6">
    <source>
        <dbReference type="Proteomes" id="UP000284395"/>
    </source>
</evidence>
<dbReference type="AlphaFoldDB" id="A0A420ECF8"/>
<dbReference type="PRINTS" id="PR00032">
    <property type="entry name" value="HTHARAC"/>
</dbReference>
<dbReference type="InterPro" id="IPR009057">
    <property type="entry name" value="Homeodomain-like_sf"/>
</dbReference>
<evidence type="ECO:0000259" key="4">
    <source>
        <dbReference type="PROSITE" id="PS01124"/>
    </source>
</evidence>
<dbReference type="Proteomes" id="UP000284395">
    <property type="component" value="Unassembled WGS sequence"/>
</dbReference>
<dbReference type="Pfam" id="PF14525">
    <property type="entry name" value="AraC_binding_2"/>
    <property type="match status" value="1"/>
</dbReference>
<dbReference type="GO" id="GO:0003700">
    <property type="term" value="F:DNA-binding transcription factor activity"/>
    <property type="evidence" value="ECO:0007669"/>
    <property type="project" value="InterPro"/>
</dbReference>
<dbReference type="GO" id="GO:0043565">
    <property type="term" value="F:sequence-specific DNA binding"/>
    <property type="evidence" value="ECO:0007669"/>
    <property type="project" value="InterPro"/>
</dbReference>
<evidence type="ECO:0000256" key="1">
    <source>
        <dbReference type="ARBA" id="ARBA00023015"/>
    </source>
</evidence>
<dbReference type="PANTHER" id="PTHR46796">
    <property type="entry name" value="HTH-TYPE TRANSCRIPTIONAL ACTIVATOR RHAS-RELATED"/>
    <property type="match status" value="1"/>
</dbReference>
<comment type="caution">
    <text evidence="5">The sequence shown here is derived from an EMBL/GenBank/DDBJ whole genome shotgun (WGS) entry which is preliminary data.</text>
</comment>
<dbReference type="PANTHER" id="PTHR46796:SF6">
    <property type="entry name" value="ARAC SUBFAMILY"/>
    <property type="match status" value="1"/>
</dbReference>
<evidence type="ECO:0000313" key="5">
    <source>
        <dbReference type="EMBL" id="RKF18343.1"/>
    </source>
</evidence>
<dbReference type="SUPFAM" id="SSF46689">
    <property type="entry name" value="Homeodomain-like"/>
    <property type="match status" value="1"/>
</dbReference>
<dbReference type="Gene3D" id="1.10.10.60">
    <property type="entry name" value="Homeodomain-like"/>
    <property type="match status" value="1"/>
</dbReference>
<feature type="domain" description="HTH araC/xylS-type" evidence="4">
    <location>
        <begin position="214"/>
        <end position="315"/>
    </location>
</feature>